<evidence type="ECO:0000256" key="7">
    <source>
        <dbReference type="ARBA" id="ARBA00023136"/>
    </source>
</evidence>
<dbReference type="InterPro" id="IPR057475">
    <property type="entry name" value="CUT_C"/>
</dbReference>
<keyword evidence="7 9" id="KW-0472">Membrane</keyword>
<feature type="compositionally biased region" description="Basic and acidic residues" evidence="8">
    <location>
        <begin position="1124"/>
        <end position="1141"/>
    </location>
</feature>
<feature type="region of interest" description="Disordered" evidence="8">
    <location>
        <begin position="1048"/>
        <end position="1197"/>
    </location>
</feature>
<feature type="transmembrane region" description="Helical" evidence="9">
    <location>
        <begin position="1811"/>
        <end position="1833"/>
    </location>
</feature>
<evidence type="ECO:0000256" key="4">
    <source>
        <dbReference type="ARBA" id="ARBA00022692"/>
    </source>
</evidence>
<comment type="subcellular location">
    <subcellularLocation>
        <location evidence="1">Cell membrane</location>
        <topology evidence="1">Single-pass type I membrane protein</topology>
    </subcellularLocation>
</comment>
<feature type="region of interest" description="Disordered" evidence="8">
    <location>
        <begin position="1241"/>
        <end position="1275"/>
    </location>
</feature>
<dbReference type="Pfam" id="PF25301">
    <property type="entry name" value="CUT_C"/>
    <property type="match status" value="1"/>
</dbReference>
<feature type="compositionally biased region" description="Polar residues" evidence="8">
    <location>
        <begin position="999"/>
        <end position="1010"/>
    </location>
</feature>
<accession>A0A8R1UH76</accession>
<evidence type="ECO:0000256" key="10">
    <source>
        <dbReference type="SAM" id="SignalP"/>
    </source>
</evidence>
<feature type="region of interest" description="Disordered" evidence="8">
    <location>
        <begin position="616"/>
        <end position="1034"/>
    </location>
</feature>
<feature type="compositionally biased region" description="Low complexity" evidence="8">
    <location>
        <begin position="637"/>
        <end position="649"/>
    </location>
</feature>
<dbReference type="InterPro" id="IPR001507">
    <property type="entry name" value="ZP_dom"/>
</dbReference>
<reference evidence="11" key="2">
    <citation type="submission" date="2022-06" db="UniProtKB">
        <authorList>
            <consortium name="EnsemblMetazoa"/>
        </authorList>
    </citation>
    <scope>IDENTIFICATION</scope>
    <source>
        <strain evidence="11">PS312</strain>
    </source>
</reference>
<dbReference type="Proteomes" id="UP000005239">
    <property type="component" value="Unassembled WGS sequence"/>
</dbReference>
<dbReference type="InterPro" id="IPR051962">
    <property type="entry name" value="Cuticlin"/>
</dbReference>
<evidence type="ECO:0000256" key="1">
    <source>
        <dbReference type="ARBA" id="ARBA00004251"/>
    </source>
</evidence>
<dbReference type="Pfam" id="PF25057">
    <property type="entry name" value="CUT_N"/>
    <property type="match status" value="1"/>
</dbReference>
<gene>
    <name evidence="11" type="primary">WBGene00114399</name>
</gene>
<feature type="compositionally biased region" description="Low complexity" evidence="8">
    <location>
        <begin position="765"/>
        <end position="808"/>
    </location>
</feature>
<feature type="compositionally biased region" description="Pro residues" evidence="8">
    <location>
        <begin position="359"/>
        <end position="378"/>
    </location>
</feature>
<feature type="compositionally biased region" description="Pro residues" evidence="8">
    <location>
        <begin position="433"/>
        <end position="446"/>
    </location>
</feature>
<feature type="signal peptide" evidence="10">
    <location>
        <begin position="1"/>
        <end position="20"/>
    </location>
</feature>
<feature type="compositionally biased region" description="Low complexity" evidence="8">
    <location>
        <begin position="964"/>
        <end position="998"/>
    </location>
</feature>
<dbReference type="GO" id="GO:0005886">
    <property type="term" value="C:plasma membrane"/>
    <property type="evidence" value="ECO:0007669"/>
    <property type="project" value="UniProtKB-SubCell"/>
</dbReference>
<evidence type="ECO:0000313" key="12">
    <source>
        <dbReference type="Proteomes" id="UP000005239"/>
    </source>
</evidence>
<feature type="region of interest" description="Disordered" evidence="8">
    <location>
        <begin position="1453"/>
        <end position="1497"/>
    </location>
</feature>
<feature type="region of interest" description="Disordered" evidence="8">
    <location>
        <begin position="161"/>
        <end position="485"/>
    </location>
</feature>
<feature type="compositionally biased region" description="Basic and acidic residues" evidence="8">
    <location>
        <begin position="1053"/>
        <end position="1067"/>
    </location>
</feature>
<dbReference type="GO" id="GO:0030246">
    <property type="term" value="F:carbohydrate binding"/>
    <property type="evidence" value="ECO:0007669"/>
    <property type="project" value="InterPro"/>
</dbReference>
<dbReference type="Pfam" id="PF00092">
    <property type="entry name" value="VWA"/>
    <property type="match status" value="1"/>
</dbReference>
<feature type="compositionally biased region" description="Low complexity" evidence="8">
    <location>
        <begin position="311"/>
        <end position="321"/>
    </location>
</feature>
<evidence type="ECO:0000256" key="6">
    <source>
        <dbReference type="ARBA" id="ARBA00022989"/>
    </source>
</evidence>
<feature type="compositionally biased region" description="Basic and acidic residues" evidence="8">
    <location>
        <begin position="1101"/>
        <end position="1116"/>
    </location>
</feature>
<keyword evidence="5 10" id="KW-0732">Signal</keyword>
<proteinExistence type="predicted"/>
<dbReference type="SMART" id="SM00241">
    <property type="entry name" value="ZP"/>
    <property type="match status" value="1"/>
</dbReference>
<organism evidence="11 12">
    <name type="scientific">Pristionchus pacificus</name>
    <name type="common">Parasitic nematode worm</name>
    <dbReference type="NCBI Taxonomy" id="54126"/>
    <lineage>
        <taxon>Eukaryota</taxon>
        <taxon>Metazoa</taxon>
        <taxon>Ecdysozoa</taxon>
        <taxon>Nematoda</taxon>
        <taxon>Chromadorea</taxon>
        <taxon>Rhabditida</taxon>
        <taxon>Rhabditina</taxon>
        <taxon>Diplogasteromorpha</taxon>
        <taxon>Diplogasteroidea</taxon>
        <taxon>Neodiplogasteridae</taxon>
        <taxon>Pristionchus</taxon>
    </lineage>
</organism>
<feature type="compositionally biased region" description="Basic and acidic residues" evidence="8">
    <location>
        <begin position="1458"/>
        <end position="1491"/>
    </location>
</feature>
<keyword evidence="12" id="KW-1185">Reference proteome</keyword>
<dbReference type="InterPro" id="IPR056953">
    <property type="entry name" value="CUT_N"/>
</dbReference>
<keyword evidence="4 9" id="KW-0812">Transmembrane</keyword>
<feature type="compositionally biased region" description="Basic and acidic residues" evidence="8">
    <location>
        <begin position="1241"/>
        <end position="1253"/>
    </location>
</feature>
<feature type="compositionally biased region" description="Pro residues" evidence="8">
    <location>
        <begin position="279"/>
        <end position="289"/>
    </location>
</feature>
<feature type="compositionally biased region" description="Basic and acidic residues" evidence="8">
    <location>
        <begin position="253"/>
        <end position="263"/>
    </location>
</feature>
<dbReference type="GO" id="GO:0042302">
    <property type="term" value="F:structural constituent of cuticle"/>
    <property type="evidence" value="ECO:0007669"/>
    <property type="project" value="UniProtKB-KW"/>
</dbReference>
<dbReference type="Pfam" id="PF09478">
    <property type="entry name" value="CBM49"/>
    <property type="match status" value="1"/>
</dbReference>
<feature type="compositionally biased region" description="Acidic residues" evidence="8">
    <location>
        <begin position="838"/>
        <end position="848"/>
    </location>
</feature>
<dbReference type="SUPFAM" id="SSF53300">
    <property type="entry name" value="vWA-like"/>
    <property type="match status" value="1"/>
</dbReference>
<evidence type="ECO:0000256" key="5">
    <source>
        <dbReference type="ARBA" id="ARBA00022729"/>
    </source>
</evidence>
<dbReference type="PANTHER" id="PTHR22907">
    <property type="entry name" value="GH04558P"/>
    <property type="match status" value="1"/>
</dbReference>
<evidence type="ECO:0000256" key="2">
    <source>
        <dbReference type="ARBA" id="ARBA00022460"/>
    </source>
</evidence>
<evidence type="ECO:0000256" key="9">
    <source>
        <dbReference type="SAM" id="Phobius"/>
    </source>
</evidence>
<feature type="compositionally biased region" description="Low complexity" evidence="8">
    <location>
        <begin position="1068"/>
        <end position="1080"/>
    </location>
</feature>
<dbReference type="InterPro" id="IPR002035">
    <property type="entry name" value="VWF_A"/>
</dbReference>
<dbReference type="InterPro" id="IPR019028">
    <property type="entry name" value="CBM_49"/>
</dbReference>
<protein>
    <submittedName>
        <fullName evidence="11">Dpy-1</fullName>
    </submittedName>
</protein>
<feature type="compositionally biased region" description="Low complexity" evidence="8">
    <location>
        <begin position="892"/>
        <end position="920"/>
    </location>
</feature>
<keyword evidence="3" id="KW-1003">Cell membrane</keyword>
<accession>A0A2A6BPU0</accession>
<name>A0A2A6BPU0_PRIPA</name>
<reference evidence="12" key="1">
    <citation type="journal article" date="2008" name="Nat. Genet.">
        <title>The Pristionchus pacificus genome provides a unique perspective on nematode lifestyle and parasitism.</title>
        <authorList>
            <person name="Dieterich C."/>
            <person name="Clifton S.W."/>
            <person name="Schuster L.N."/>
            <person name="Chinwalla A."/>
            <person name="Delehaunty K."/>
            <person name="Dinkelacker I."/>
            <person name="Fulton L."/>
            <person name="Fulton R."/>
            <person name="Godfrey J."/>
            <person name="Minx P."/>
            <person name="Mitreva M."/>
            <person name="Roeseler W."/>
            <person name="Tian H."/>
            <person name="Witte H."/>
            <person name="Yang S.P."/>
            <person name="Wilson R.K."/>
            <person name="Sommer R.J."/>
        </authorList>
    </citation>
    <scope>NUCLEOTIDE SEQUENCE [LARGE SCALE GENOMIC DNA]</scope>
    <source>
        <strain evidence="12">PS312</strain>
    </source>
</reference>
<evidence type="ECO:0000256" key="3">
    <source>
        <dbReference type="ARBA" id="ARBA00022475"/>
    </source>
</evidence>
<keyword evidence="6 9" id="KW-1133">Transmembrane helix</keyword>
<feature type="compositionally biased region" description="Pro residues" evidence="8">
    <location>
        <begin position="173"/>
        <end position="190"/>
    </location>
</feature>
<dbReference type="PROSITE" id="PS50234">
    <property type="entry name" value="VWFA"/>
    <property type="match status" value="1"/>
</dbReference>
<dbReference type="InterPro" id="IPR036465">
    <property type="entry name" value="vWFA_dom_sf"/>
</dbReference>
<sequence>MFSLRDILVLTGAVLVVVSSRDTGKDSDELMPKITYQAKIDQSWWENGNHVHKYTVHIKNVNDVCIRRLGFELTGNTPRDMWGLEKYNDEGTEIYRTSDWHKTNRNEDNYQAGFIAVGHVSLKLVTSKMRIELHAGWRRALLLLAILPSLTSAQAGYDFETQPISPSFSPRGYQPPPQPARYPVPAPAPRFRPHQSVGYQPPPQPALYESTAEYRQPSRPVYRPHLPHRPAPESTYEATPVQHRPHRPQYETAPERPAYHPEPEEQPSYGATPVQPMYPRQPPPIPPHRPSTAHPYTYGPEPARPSYESTPRQPMRAASMMPPAPHRPAPVYDLEPARPSPSPRPTQRPAPAYESVPDHPAPAYHPEPSRPAPSPRPTQRPAHAYHPEPARPSPSPRPTERPAPAYHPEPENPYESVPAPPPHRTSPSHRPEPANPYEPEPNPYEPAPHHPVQRPGQTRQPPAIAPSGTFGPAPGSENSEGEGLNVMIHVFINEKQPAGVTTEAPGPMAPPQPLPPQLAGMHFPHSSMPLTFTRDFDRMKNRFLMDEEEDNQEGPANIVEIKAVVDSSDAAMDMRIGKAMAKELDRAVPAILGKIADKTSRLDVELRNMLEQELISEELEPDTTPSRPHFTAPPSSPATSRPAATSKPATQPPTRPTEATRPSEHPAPHTTESDQPTRPTETARPPASHTTAQPVPPTLPAAPATEVTSSPPAVTSQPAQPPATTASATRPSEPPAKSSSPAASPATSTAAETHRPDTVATSRPVQQQQSTAAAPSPATVQWWTPTTAAPPAADAAEPQHPTAATTAAPLPPVATMRTFPTETLPLPVTQPTLKVPESEEEKSEDVDEMPFHHKGDEFPTEQPARPMHESTSTTQFTQPTTIPGTKPATAVPGTKPAGTTEATPGTKPTTHETTVPGTKPAVPSATETAQPAVPEFSHDSSEATTHPSSATTTPDKVTEASKPTGTTEASSETKEATLVTKPSETTTEPTEGSNETTELTPATTQSSGSTEPPVPRKPISTLPPIVKTASEEAADDLSLDDLIAAIEDDLNEEEMKKPDESKEKSAEETTTTAVHTVTEESTIEKAPETTTQPIATSSTKSELEKELEHELSKELAETSELADELSKTLDKELSSTEKSMETTELVDEVSKTLNKELLSSTEKSQETTELVDEVSETLNKELLSSTEKSQETADLDDELSKTLSKELLKSEETELEKALSTELEKNIEEGKSIETLIHEGEKAFEKLEKENMTEKQGPGNKPEPGTKPEMNPEVELSKEEMPFEGKDAFGMEMKANDTVKPKEEEKAPTSECSVSLIQFADEPQLEFSLRRHNCLPTLIEDIKGTEYLKGKSLLGHAIDKATRLAFTRERGDRPDAENVLIVVTDGISEDKVHLPVTVAKENGVSVLVISTIEADPEIVLELAGTAENVFKMDGKITEPLSTRLAQRIRDTASGYHIPEQRFPPDVHESKDESAEEKKKEEKGGEKPKDESTSTVLPSTLMSGEVTQEMLPPPKNLKLACTRKSLGINIELPGAFHGWLFIEGQRENKNLEKEEGVPFRHVHFEAGIEECDIAHIVSESPAGVNSSAVVSIVKHPKAVSIDDKAYLLECFVASALETTLDAHLEVVGGIKKTIAEAFSLDVVPPKCHYTIRKGSPEGVEVEKADLGEVVFHRWDCDGGDEAYDVFGMHIHDCYASSDVEQQFPILDKNGCSSNLNLLNTPVYAEGALSVYAESRAFAVENDQQDLKFQCKVSLCTRDGDGCEGITPPHCSGNNATDLLVSRRLRHNQAVDSALTSAVATSVGLTTAAVSRYSPGLVVLIAIILAVAIGLISAVRLKSCRTRRSCSRPIVTSPSMEEIYVTVPGARPPIRTPGAPNPAMTDFMKNFDRSRYV</sequence>
<dbReference type="SMART" id="SM00327">
    <property type="entry name" value="VWA"/>
    <property type="match status" value="1"/>
</dbReference>
<feature type="compositionally biased region" description="Pro residues" evidence="8">
    <location>
        <begin position="338"/>
        <end position="348"/>
    </location>
</feature>
<dbReference type="PROSITE" id="PS51034">
    <property type="entry name" value="ZP_2"/>
    <property type="match status" value="1"/>
</dbReference>
<dbReference type="PANTHER" id="PTHR22907:SF40">
    <property type="entry name" value="TRANSMEMBRANE PROTEIN-RELATED"/>
    <property type="match status" value="1"/>
</dbReference>
<evidence type="ECO:0000256" key="8">
    <source>
        <dbReference type="SAM" id="MobiDB-lite"/>
    </source>
</evidence>
<keyword evidence="2" id="KW-0193">Cuticle</keyword>
<feature type="compositionally biased region" description="Low complexity" evidence="8">
    <location>
        <begin position="870"/>
        <end position="885"/>
    </location>
</feature>
<dbReference type="Gene3D" id="3.40.50.410">
    <property type="entry name" value="von Willebrand factor, type A domain"/>
    <property type="match status" value="1"/>
</dbReference>
<feature type="compositionally biased region" description="Low complexity" evidence="8">
    <location>
        <begin position="676"/>
        <end position="693"/>
    </location>
</feature>
<dbReference type="EnsemblMetazoa" id="PPA24845.1">
    <property type="protein sequence ID" value="PPA24845.1"/>
    <property type="gene ID" value="WBGene00114399"/>
</dbReference>
<feature type="compositionally biased region" description="Low complexity" evidence="8">
    <location>
        <begin position="942"/>
        <end position="954"/>
    </location>
</feature>
<feature type="chain" id="PRO_5043534260" evidence="10">
    <location>
        <begin position="21"/>
        <end position="1891"/>
    </location>
</feature>
<evidence type="ECO:0000313" key="11">
    <source>
        <dbReference type="EnsemblMetazoa" id="PPA24845.1"/>
    </source>
</evidence>
<feature type="compositionally biased region" description="Low complexity" evidence="8">
    <location>
        <begin position="701"/>
        <end position="751"/>
    </location>
</feature>